<dbReference type="Proteomes" id="UP000678393">
    <property type="component" value="Unassembled WGS sequence"/>
</dbReference>
<evidence type="ECO:0000313" key="2">
    <source>
        <dbReference type="Proteomes" id="UP000678393"/>
    </source>
</evidence>
<dbReference type="EMBL" id="CAJHNH020000261">
    <property type="protein sequence ID" value="CAG5116466.1"/>
    <property type="molecule type" value="Genomic_DNA"/>
</dbReference>
<name>A0A8S3YQ46_9EUPU</name>
<gene>
    <name evidence="1" type="ORF">CUNI_LOCUS2024</name>
</gene>
<organism evidence="1 2">
    <name type="scientific">Candidula unifasciata</name>
    <dbReference type="NCBI Taxonomy" id="100452"/>
    <lineage>
        <taxon>Eukaryota</taxon>
        <taxon>Metazoa</taxon>
        <taxon>Spiralia</taxon>
        <taxon>Lophotrochozoa</taxon>
        <taxon>Mollusca</taxon>
        <taxon>Gastropoda</taxon>
        <taxon>Heterobranchia</taxon>
        <taxon>Euthyneura</taxon>
        <taxon>Panpulmonata</taxon>
        <taxon>Eupulmonata</taxon>
        <taxon>Stylommatophora</taxon>
        <taxon>Helicina</taxon>
        <taxon>Helicoidea</taxon>
        <taxon>Geomitridae</taxon>
        <taxon>Candidula</taxon>
    </lineage>
</organism>
<reference evidence="1" key="1">
    <citation type="submission" date="2021-04" db="EMBL/GenBank/DDBJ databases">
        <authorList>
            <consortium name="Molecular Ecology Group"/>
        </authorList>
    </citation>
    <scope>NUCLEOTIDE SEQUENCE</scope>
</reference>
<feature type="non-terminal residue" evidence="1">
    <location>
        <position position="1"/>
    </location>
</feature>
<proteinExistence type="predicted"/>
<evidence type="ECO:0000313" key="1">
    <source>
        <dbReference type="EMBL" id="CAG5116466.1"/>
    </source>
</evidence>
<protein>
    <submittedName>
        <fullName evidence="1">Uncharacterized protein</fullName>
    </submittedName>
</protein>
<dbReference type="InterPro" id="IPR043504">
    <property type="entry name" value="Peptidase_S1_PA_chymotrypsin"/>
</dbReference>
<dbReference type="Pfam" id="PF13365">
    <property type="entry name" value="Trypsin_2"/>
    <property type="match status" value="1"/>
</dbReference>
<sequence length="318" mass="35732">HQQVQILQSGEKSDSASMRCENREHHVHYIEASDTAKLTKRLSQIPEIESNVLFQFIRCMCDLTALTELVIADGIRCGTCFVQKIEKFANTSCPCPECQGHRNTKWGKVTLTTALHVLKDEADASKCTVRFFIDSEDSTDQGKIIYGLKSHSRDVTGDWCALVCATHDLDLLTLLEDKLKEYWKLGRALKDKYQKESENLVVVVVSHPHGGPKRISLGEAKVKDLAREVREDQDWCYYSYDAVTCDGSSGAPVYVLGRWNDGFGYWFGHTHNHSGIDNFDLNSSTVGVDSTYGLSRQSYRSVVLEKTDGCGQSSFQKE</sequence>
<dbReference type="SUPFAM" id="SSF50494">
    <property type="entry name" value="Trypsin-like serine proteases"/>
    <property type="match status" value="1"/>
</dbReference>
<keyword evidence="2" id="KW-1185">Reference proteome</keyword>
<dbReference type="AlphaFoldDB" id="A0A8S3YQ46"/>
<dbReference type="Gene3D" id="2.40.10.10">
    <property type="entry name" value="Trypsin-like serine proteases"/>
    <property type="match status" value="1"/>
</dbReference>
<comment type="caution">
    <text evidence="1">The sequence shown here is derived from an EMBL/GenBank/DDBJ whole genome shotgun (WGS) entry which is preliminary data.</text>
</comment>
<accession>A0A8S3YQ46</accession>
<dbReference type="OrthoDB" id="6075642at2759"/>
<dbReference type="InterPro" id="IPR009003">
    <property type="entry name" value="Peptidase_S1_PA"/>
</dbReference>